<proteinExistence type="predicted"/>
<evidence type="ECO:0000313" key="1">
    <source>
        <dbReference type="EMBL" id="JAI02523.1"/>
    </source>
</evidence>
<name>A0A0E9XIH0_ANGAN</name>
<sequence length="49" mass="5907">MPDKRAHFFQNALAVYTKCLSLKWEGKGMVSKNDKYEIPLKKIFWYRLL</sequence>
<accession>A0A0E9XIH0</accession>
<reference evidence="1" key="2">
    <citation type="journal article" date="2015" name="Fish Shellfish Immunol.">
        <title>Early steps in the European eel (Anguilla anguilla)-Vibrio vulnificus interaction in the gills: Role of the RtxA13 toxin.</title>
        <authorList>
            <person name="Callol A."/>
            <person name="Pajuelo D."/>
            <person name="Ebbesson L."/>
            <person name="Teles M."/>
            <person name="MacKenzie S."/>
            <person name="Amaro C."/>
        </authorList>
    </citation>
    <scope>NUCLEOTIDE SEQUENCE</scope>
</reference>
<organism evidence="1">
    <name type="scientific">Anguilla anguilla</name>
    <name type="common">European freshwater eel</name>
    <name type="synonym">Muraena anguilla</name>
    <dbReference type="NCBI Taxonomy" id="7936"/>
    <lineage>
        <taxon>Eukaryota</taxon>
        <taxon>Metazoa</taxon>
        <taxon>Chordata</taxon>
        <taxon>Craniata</taxon>
        <taxon>Vertebrata</taxon>
        <taxon>Euteleostomi</taxon>
        <taxon>Actinopterygii</taxon>
        <taxon>Neopterygii</taxon>
        <taxon>Teleostei</taxon>
        <taxon>Anguilliformes</taxon>
        <taxon>Anguillidae</taxon>
        <taxon>Anguilla</taxon>
    </lineage>
</organism>
<protein>
    <submittedName>
        <fullName evidence="1">Uncharacterized protein</fullName>
    </submittedName>
</protein>
<reference evidence="1" key="1">
    <citation type="submission" date="2014-11" db="EMBL/GenBank/DDBJ databases">
        <authorList>
            <person name="Amaro Gonzalez C."/>
        </authorList>
    </citation>
    <scope>NUCLEOTIDE SEQUENCE</scope>
</reference>
<dbReference type="EMBL" id="GBXM01006055">
    <property type="protein sequence ID" value="JAI02523.1"/>
    <property type="molecule type" value="Transcribed_RNA"/>
</dbReference>
<dbReference type="AlphaFoldDB" id="A0A0E9XIH0"/>